<dbReference type="HOGENOM" id="CLU_2899862_0_0_9"/>
<evidence type="ECO:0000313" key="1">
    <source>
        <dbReference type="EMBL" id="AHD07208.1"/>
    </source>
</evidence>
<sequence length="62" mass="7153">MERRKAYDHIEKTGGKRLENMEGNESGLMGRSNPCMSLLRKKRCGETDKFLQKTPLTRQHGC</sequence>
<protein>
    <submittedName>
        <fullName evidence="1">Uncharacterized protein</fullName>
    </submittedName>
</protein>
<dbReference type="EMBL" id="CP003355">
    <property type="protein sequence ID" value="AHD07208.1"/>
    <property type="molecule type" value="Genomic_DNA"/>
</dbReference>
<accession>V9WAJ9</accession>
<proteinExistence type="predicted"/>
<evidence type="ECO:0000313" key="2">
    <source>
        <dbReference type="Proteomes" id="UP000029431"/>
    </source>
</evidence>
<dbReference type="AlphaFoldDB" id="V9WAJ9"/>
<keyword evidence="2" id="KW-1185">Reference proteome</keyword>
<gene>
    <name evidence="1" type="ORF">ERIC2_c34780</name>
</gene>
<name>V9WAJ9_9BACL</name>
<dbReference type="KEGG" id="plv:ERIC2_c34780"/>
<organism evidence="1 2">
    <name type="scientific">Paenibacillus larvae subsp. larvae DSM 25430</name>
    <dbReference type="NCBI Taxonomy" id="697284"/>
    <lineage>
        <taxon>Bacteria</taxon>
        <taxon>Bacillati</taxon>
        <taxon>Bacillota</taxon>
        <taxon>Bacilli</taxon>
        <taxon>Bacillales</taxon>
        <taxon>Paenibacillaceae</taxon>
        <taxon>Paenibacillus</taxon>
    </lineage>
</organism>
<dbReference type="Proteomes" id="UP000029431">
    <property type="component" value="Chromosome"/>
</dbReference>
<reference evidence="1 2" key="1">
    <citation type="journal article" date="2014" name="PLoS ONE">
        <title>How to Kill the Honey Bee Larva: Genomic Potential and Virulence Mechanisms of Paenibacillus larvae.</title>
        <authorList>
            <person name="Djukic M."/>
            <person name="Brzuszkiewicz E."/>
            <person name="Funfhaus A."/>
            <person name="Voss J."/>
            <person name="Gollnow K."/>
            <person name="Poppinga L."/>
            <person name="Liesegang H."/>
            <person name="Garcia-Gonzalez E."/>
            <person name="Genersch E."/>
            <person name="Daniel R."/>
        </authorList>
    </citation>
    <scope>NUCLEOTIDE SEQUENCE [LARGE SCALE GENOMIC DNA]</scope>
    <source>
        <strain evidence="1 2">DSM 25430</strain>
    </source>
</reference>